<dbReference type="Proteomes" id="UP000198379">
    <property type="component" value="Unassembled WGS sequence"/>
</dbReference>
<dbReference type="Pfam" id="PF13290">
    <property type="entry name" value="CHB_HEX_C_1"/>
    <property type="match status" value="1"/>
</dbReference>
<dbReference type="RefSeq" id="WP_179218078.1">
    <property type="nucleotide sequence ID" value="NZ_BMEP01000002.1"/>
</dbReference>
<evidence type="ECO:0000313" key="3">
    <source>
        <dbReference type="Proteomes" id="UP000198379"/>
    </source>
</evidence>
<gene>
    <name evidence="2" type="ORF">SAMN06265376_101778</name>
</gene>
<protein>
    <submittedName>
        <fullName evidence="2">Chitobiase/beta-hexosaminidase C-terminal domain-containing protein</fullName>
    </submittedName>
</protein>
<organism evidence="2 3">
    <name type="scientific">Dokdonia pacifica</name>
    <dbReference type="NCBI Taxonomy" id="1627892"/>
    <lineage>
        <taxon>Bacteria</taxon>
        <taxon>Pseudomonadati</taxon>
        <taxon>Bacteroidota</taxon>
        <taxon>Flavobacteriia</taxon>
        <taxon>Flavobacteriales</taxon>
        <taxon>Flavobacteriaceae</taxon>
        <taxon>Dokdonia</taxon>
    </lineage>
</organism>
<accession>A0A238W7J0</accession>
<feature type="domain" description="GH29D-like beta-sandwich" evidence="1">
    <location>
        <begin position="48"/>
        <end position="108"/>
    </location>
</feature>
<evidence type="ECO:0000259" key="1">
    <source>
        <dbReference type="Pfam" id="PF13290"/>
    </source>
</evidence>
<sequence length="264" mass="30235">MRIAILSILLISILSCAEKTTPIDSVFVQQQQVSITQPRVTATSTIIDSAVTITAALALEDVGIYYTTDGTAPTENNTKYTTPLTVEKEGSYSFKAFHADWKPSETTTLKLYKKGIIPRKLFWNTKPNSKYPGIDSITLMNHTKGSVNFRDTQWVGYDTTAIATMYFKYKPRIKNITIGYLIDTKSWIFPPEAVEVYINKTHRIRYNVSNIPKGELKKLEDFQIPINRNVETMTIRVYNSKLPEWHPGKGMNAWLFMDEWIFNE</sequence>
<reference evidence="2 3" key="1">
    <citation type="submission" date="2017-06" db="EMBL/GenBank/DDBJ databases">
        <authorList>
            <person name="Kim H.J."/>
            <person name="Triplett B.A."/>
        </authorList>
    </citation>
    <scope>NUCLEOTIDE SEQUENCE [LARGE SCALE GENOMIC DNA]</scope>
    <source>
        <strain evidence="2 3">DSM 25597</strain>
    </source>
</reference>
<proteinExistence type="predicted"/>
<dbReference type="InterPro" id="IPR059177">
    <property type="entry name" value="GH29D-like_dom"/>
</dbReference>
<evidence type="ECO:0000313" key="2">
    <source>
        <dbReference type="EMBL" id="SNR42555.1"/>
    </source>
</evidence>
<dbReference type="PROSITE" id="PS51257">
    <property type="entry name" value="PROKAR_LIPOPROTEIN"/>
    <property type="match status" value="1"/>
</dbReference>
<name>A0A238W7J0_9FLAO</name>
<dbReference type="EMBL" id="FZNY01000001">
    <property type="protein sequence ID" value="SNR42555.1"/>
    <property type="molecule type" value="Genomic_DNA"/>
</dbReference>
<dbReference type="AlphaFoldDB" id="A0A238W7J0"/>
<keyword evidence="3" id="KW-1185">Reference proteome</keyword>